<dbReference type="PANTHER" id="PTHR46400">
    <property type="entry name" value="RING/U-BOX SUPERFAMILY PROTEIN"/>
    <property type="match status" value="1"/>
</dbReference>
<proteinExistence type="predicted"/>
<keyword evidence="1" id="KW-0479">Metal-binding</keyword>
<keyword evidence="2" id="KW-0175">Coiled coil</keyword>
<evidence type="ECO:0000256" key="1">
    <source>
        <dbReference type="PROSITE-ProRule" id="PRU00175"/>
    </source>
</evidence>
<dbReference type="PANTHER" id="PTHR46400:SF5">
    <property type="entry name" value="RING-TYPE DOMAIN-CONTAINING PROTEIN"/>
    <property type="match status" value="1"/>
</dbReference>
<reference evidence="4 5" key="1">
    <citation type="journal article" date="2018" name="Genome Biol. Evol.">
        <title>Multiple Roots of Fruiting Body Formation in Amoebozoa.</title>
        <authorList>
            <person name="Hillmann F."/>
            <person name="Forbes G."/>
            <person name="Novohradska S."/>
            <person name="Ferling I."/>
            <person name="Riege K."/>
            <person name="Groth M."/>
            <person name="Westermann M."/>
            <person name="Marz M."/>
            <person name="Spaller T."/>
            <person name="Winckler T."/>
            <person name="Schaap P."/>
            <person name="Glockner G."/>
        </authorList>
    </citation>
    <scope>NUCLEOTIDE SEQUENCE [LARGE SCALE GENOMIC DNA]</scope>
    <source>
        <strain evidence="4 5">Jena</strain>
    </source>
</reference>
<evidence type="ECO:0000313" key="4">
    <source>
        <dbReference type="EMBL" id="PRP87686.1"/>
    </source>
</evidence>
<dbReference type="Pfam" id="PF13639">
    <property type="entry name" value="zf-RING_2"/>
    <property type="match status" value="1"/>
</dbReference>
<dbReference type="SUPFAM" id="SSF57850">
    <property type="entry name" value="RING/U-box"/>
    <property type="match status" value="1"/>
</dbReference>
<feature type="coiled-coil region" evidence="2">
    <location>
        <begin position="29"/>
        <end position="56"/>
    </location>
</feature>
<dbReference type="AlphaFoldDB" id="A0A2P6NUS7"/>
<evidence type="ECO:0000256" key="2">
    <source>
        <dbReference type="SAM" id="Coils"/>
    </source>
</evidence>
<name>A0A2P6NUS7_9EUKA</name>
<feature type="domain" description="RING-type" evidence="3">
    <location>
        <begin position="212"/>
        <end position="253"/>
    </location>
</feature>
<dbReference type="GO" id="GO:0046621">
    <property type="term" value="P:negative regulation of organ growth"/>
    <property type="evidence" value="ECO:0007669"/>
    <property type="project" value="InterPro"/>
</dbReference>
<keyword evidence="1" id="KW-0863">Zinc-finger</keyword>
<dbReference type="Gene3D" id="3.30.40.10">
    <property type="entry name" value="Zinc/RING finger domain, C3HC4 (zinc finger)"/>
    <property type="match status" value="1"/>
</dbReference>
<accession>A0A2P6NUS7</accession>
<dbReference type="GO" id="GO:0016567">
    <property type="term" value="P:protein ubiquitination"/>
    <property type="evidence" value="ECO:0007669"/>
    <property type="project" value="InterPro"/>
</dbReference>
<keyword evidence="1" id="KW-0862">Zinc</keyword>
<organism evidence="4 5">
    <name type="scientific">Planoprotostelium fungivorum</name>
    <dbReference type="NCBI Taxonomy" id="1890364"/>
    <lineage>
        <taxon>Eukaryota</taxon>
        <taxon>Amoebozoa</taxon>
        <taxon>Evosea</taxon>
        <taxon>Variosea</taxon>
        <taxon>Cavosteliida</taxon>
        <taxon>Cavosteliaceae</taxon>
        <taxon>Planoprotostelium</taxon>
    </lineage>
</organism>
<dbReference type="InParanoid" id="A0A2P6NUS7"/>
<gene>
    <name evidence="4" type="ORF">PROFUN_02386</name>
</gene>
<dbReference type="EMBL" id="MDYQ01000018">
    <property type="protein sequence ID" value="PRP87686.1"/>
    <property type="molecule type" value="Genomic_DNA"/>
</dbReference>
<dbReference type="CDD" id="cd16454">
    <property type="entry name" value="RING-H2_PA-TM-RING"/>
    <property type="match status" value="1"/>
</dbReference>
<dbReference type="OrthoDB" id="18015at2759"/>
<dbReference type="InterPro" id="IPR001841">
    <property type="entry name" value="Znf_RING"/>
</dbReference>
<protein>
    <recommendedName>
        <fullName evidence="3">RING-type domain-containing protein</fullName>
    </recommendedName>
</protein>
<dbReference type="PROSITE" id="PS50089">
    <property type="entry name" value="ZF_RING_2"/>
    <property type="match status" value="1"/>
</dbReference>
<keyword evidence="5" id="KW-1185">Reference proteome</keyword>
<dbReference type="InterPro" id="IPR033276">
    <property type="entry name" value="BB"/>
</dbReference>
<evidence type="ECO:0000313" key="5">
    <source>
        <dbReference type="Proteomes" id="UP000241769"/>
    </source>
</evidence>
<comment type="caution">
    <text evidence="4">The sequence shown here is derived from an EMBL/GenBank/DDBJ whole genome shotgun (WGS) entry which is preliminary data.</text>
</comment>
<dbReference type="InterPro" id="IPR013083">
    <property type="entry name" value="Znf_RING/FYVE/PHD"/>
</dbReference>
<dbReference type="SMART" id="SM00184">
    <property type="entry name" value="RING"/>
    <property type="match status" value="1"/>
</dbReference>
<dbReference type="GO" id="GO:0004842">
    <property type="term" value="F:ubiquitin-protein transferase activity"/>
    <property type="evidence" value="ECO:0007669"/>
    <property type="project" value="InterPro"/>
</dbReference>
<evidence type="ECO:0000259" key="3">
    <source>
        <dbReference type="PROSITE" id="PS50089"/>
    </source>
</evidence>
<dbReference type="Proteomes" id="UP000241769">
    <property type="component" value="Unassembled WGS sequence"/>
</dbReference>
<sequence length="258" mass="29583">MATTSSTARRLLGIETDSEVSRDVKAMSLEELRRLRRQLEDHMDVVEREIDTREQQLRADEQMARDLIEDEMRTTYMAPRGFSSSRKHDVASEDSRLARLLAASVLDEERNPPCIDLTADVGVNNSFLLDDEELALAIQSQETSHSRGRSHHHDHSFLLTQRPRERQPDVDNMTYEQLLELGERLGQVSRGASREDINSLPTIQHTLETQNCSVCLDDIHAGEKVKILPCLHRYHDNCIDSWLKMSRKCPVCHKEIAT</sequence>
<dbReference type="GO" id="GO:0008270">
    <property type="term" value="F:zinc ion binding"/>
    <property type="evidence" value="ECO:0007669"/>
    <property type="project" value="UniProtKB-KW"/>
</dbReference>